<dbReference type="AlphaFoldDB" id="A0A1I6VXU4"/>
<feature type="non-terminal residue" evidence="1">
    <location>
        <position position="38"/>
    </location>
</feature>
<sequence length="38" mass="4523">MTKLDFDHDSKRKGDYPIRIGHYQKQKSHHQIAFGHDS</sequence>
<gene>
    <name evidence="1" type="ORF">SAMN05660206_11940</name>
</gene>
<accession>A0A1I6VXU4</accession>
<organism evidence="1 2">
    <name type="scientific">Sphingobacterium wenxiniae</name>
    <dbReference type="NCBI Taxonomy" id="683125"/>
    <lineage>
        <taxon>Bacteria</taxon>
        <taxon>Pseudomonadati</taxon>
        <taxon>Bacteroidota</taxon>
        <taxon>Sphingobacteriia</taxon>
        <taxon>Sphingobacteriales</taxon>
        <taxon>Sphingobacteriaceae</taxon>
        <taxon>Sphingobacterium</taxon>
    </lineage>
</organism>
<evidence type="ECO:0000313" key="2">
    <source>
        <dbReference type="Proteomes" id="UP000198785"/>
    </source>
</evidence>
<name>A0A1I6VXU4_9SPHI</name>
<reference evidence="1 2" key="1">
    <citation type="submission" date="2016-10" db="EMBL/GenBank/DDBJ databases">
        <authorList>
            <person name="de Groot N.N."/>
        </authorList>
    </citation>
    <scope>NUCLEOTIDE SEQUENCE [LARGE SCALE GENOMIC DNA]</scope>
    <source>
        <strain evidence="1 2">DSM 22789</strain>
    </source>
</reference>
<protein>
    <submittedName>
        <fullName evidence="1">Uncharacterized protein</fullName>
    </submittedName>
</protein>
<dbReference type="Proteomes" id="UP000198785">
    <property type="component" value="Unassembled WGS sequence"/>
</dbReference>
<evidence type="ECO:0000313" key="1">
    <source>
        <dbReference type="EMBL" id="SFT18522.1"/>
    </source>
</evidence>
<proteinExistence type="predicted"/>
<keyword evidence="2" id="KW-1185">Reference proteome</keyword>
<dbReference type="EMBL" id="FOZZ01000019">
    <property type="protein sequence ID" value="SFT18522.1"/>
    <property type="molecule type" value="Genomic_DNA"/>
</dbReference>